<dbReference type="RefSeq" id="WP_090217340.1">
    <property type="nucleotide sequence ID" value="NZ_FMWG01000003.1"/>
</dbReference>
<evidence type="ECO:0000313" key="3">
    <source>
        <dbReference type="EMBL" id="SCZ58227.1"/>
    </source>
</evidence>
<dbReference type="STRING" id="1156985.SAMN04488118_103245"/>
<evidence type="ECO:0000256" key="1">
    <source>
        <dbReference type="ARBA" id="ARBA00022741"/>
    </source>
</evidence>
<name>A0A1G5Q968_9RHOB</name>
<dbReference type="Proteomes" id="UP000198767">
    <property type="component" value="Unassembled WGS sequence"/>
</dbReference>
<dbReference type="AlphaFoldDB" id="A0A1G5Q968"/>
<gene>
    <name evidence="3" type="ORF">SAMN04488118_103245</name>
</gene>
<sequence length="124" mass="13045">MSIDLNKEGRLIIAMGIGTDVTGKSAALAVQNAISQALQHSSLSILKNMNISEDQIRVKVSVGIKDSTGVSAADIVLPFAPAPEIHIVDGGMDVVDPESGARQILATTAIEVFLPKQPGWKLRS</sequence>
<dbReference type="Gene3D" id="3.30.1330.20">
    <property type="entry name" value="Tubulin/FtsZ, C-terminal domain"/>
    <property type="match status" value="1"/>
</dbReference>
<keyword evidence="1" id="KW-0547">Nucleotide-binding</keyword>
<accession>A0A1G5Q968</accession>
<dbReference type="EMBL" id="FMWG01000003">
    <property type="protein sequence ID" value="SCZ58227.1"/>
    <property type="molecule type" value="Genomic_DNA"/>
</dbReference>
<dbReference type="InterPro" id="IPR037103">
    <property type="entry name" value="Tubulin/FtsZ-like_C"/>
</dbReference>
<dbReference type="InterPro" id="IPR011719">
    <property type="entry name" value="CHP02058"/>
</dbReference>
<keyword evidence="4" id="KW-1185">Reference proteome</keyword>
<proteinExistence type="predicted"/>
<reference evidence="3 4" key="1">
    <citation type="submission" date="2016-10" db="EMBL/GenBank/DDBJ databases">
        <authorList>
            <person name="de Groot N.N."/>
        </authorList>
    </citation>
    <scope>NUCLEOTIDE SEQUENCE [LARGE SCALE GENOMIC DNA]</scope>
    <source>
        <strain evidence="3 4">U95</strain>
    </source>
</reference>
<keyword evidence="2" id="KW-0342">GTP-binding</keyword>
<evidence type="ECO:0000256" key="2">
    <source>
        <dbReference type="ARBA" id="ARBA00023134"/>
    </source>
</evidence>
<dbReference type="OrthoDB" id="6165729at2"/>
<dbReference type="GO" id="GO:0005525">
    <property type="term" value="F:GTP binding"/>
    <property type="evidence" value="ECO:0007669"/>
    <property type="project" value="UniProtKB-KW"/>
</dbReference>
<dbReference type="Pfam" id="PF09585">
    <property type="entry name" value="Lin0512_fam"/>
    <property type="match status" value="1"/>
</dbReference>
<protein>
    <submittedName>
        <fullName evidence="3">Uncharacterized protein</fullName>
    </submittedName>
</protein>
<evidence type="ECO:0000313" key="4">
    <source>
        <dbReference type="Proteomes" id="UP000198767"/>
    </source>
</evidence>
<organism evidence="3 4">
    <name type="scientific">Epibacterium ulvae</name>
    <dbReference type="NCBI Taxonomy" id="1156985"/>
    <lineage>
        <taxon>Bacteria</taxon>
        <taxon>Pseudomonadati</taxon>
        <taxon>Pseudomonadota</taxon>
        <taxon>Alphaproteobacteria</taxon>
        <taxon>Rhodobacterales</taxon>
        <taxon>Roseobacteraceae</taxon>
        <taxon>Epibacterium</taxon>
    </lineage>
</organism>